<name>A0A0A9C0G7_ARUDO</name>
<protein>
    <submittedName>
        <fullName evidence="1">Uncharacterized protein</fullName>
    </submittedName>
</protein>
<reference evidence="1" key="2">
    <citation type="journal article" date="2015" name="Data Brief">
        <title>Shoot transcriptome of the giant reed, Arundo donax.</title>
        <authorList>
            <person name="Barrero R.A."/>
            <person name="Guerrero F.D."/>
            <person name="Moolhuijzen P."/>
            <person name="Goolsby J.A."/>
            <person name="Tidwell J."/>
            <person name="Bellgard S.E."/>
            <person name="Bellgard M.I."/>
        </authorList>
    </citation>
    <scope>NUCLEOTIDE SEQUENCE</scope>
    <source>
        <tissue evidence="1">Shoot tissue taken approximately 20 cm above the soil surface</tissue>
    </source>
</reference>
<dbReference type="AlphaFoldDB" id="A0A0A9C0G7"/>
<dbReference type="EMBL" id="GBRH01229947">
    <property type="protein sequence ID" value="JAD67948.1"/>
    <property type="molecule type" value="Transcribed_RNA"/>
</dbReference>
<reference evidence="1" key="1">
    <citation type="submission" date="2014-09" db="EMBL/GenBank/DDBJ databases">
        <authorList>
            <person name="Magalhaes I.L.F."/>
            <person name="Oliveira U."/>
            <person name="Santos F.R."/>
            <person name="Vidigal T.H.D.A."/>
            <person name="Brescovit A.D."/>
            <person name="Santos A.J."/>
        </authorList>
    </citation>
    <scope>NUCLEOTIDE SEQUENCE</scope>
    <source>
        <tissue evidence="1">Shoot tissue taken approximately 20 cm above the soil surface</tissue>
    </source>
</reference>
<organism evidence="1">
    <name type="scientific">Arundo donax</name>
    <name type="common">Giant reed</name>
    <name type="synonym">Donax arundinaceus</name>
    <dbReference type="NCBI Taxonomy" id="35708"/>
    <lineage>
        <taxon>Eukaryota</taxon>
        <taxon>Viridiplantae</taxon>
        <taxon>Streptophyta</taxon>
        <taxon>Embryophyta</taxon>
        <taxon>Tracheophyta</taxon>
        <taxon>Spermatophyta</taxon>
        <taxon>Magnoliopsida</taxon>
        <taxon>Liliopsida</taxon>
        <taxon>Poales</taxon>
        <taxon>Poaceae</taxon>
        <taxon>PACMAD clade</taxon>
        <taxon>Arundinoideae</taxon>
        <taxon>Arundineae</taxon>
        <taxon>Arundo</taxon>
    </lineage>
</organism>
<evidence type="ECO:0000313" key="1">
    <source>
        <dbReference type="EMBL" id="JAD67948.1"/>
    </source>
</evidence>
<accession>A0A0A9C0G7</accession>
<sequence>MFNSKQKSMPYIKIHIKGDKRQEHYSLC</sequence>
<proteinExistence type="predicted"/>